<feature type="binding site" evidence="5">
    <location>
        <position position="43"/>
    </location>
    <ligand>
        <name>molybdate</name>
        <dbReference type="ChEBI" id="CHEBI:36264"/>
    </ligand>
</feature>
<reference evidence="6 7" key="1">
    <citation type="submission" date="2017-12" db="EMBL/GenBank/DDBJ databases">
        <title>Taxonomic description and draft genome of Pradoshia cofamensis Gen. nov., sp. nov., a thermotolerant bacillale isolated from anterior gut of earthworm Eisenia fetida.</title>
        <authorList>
            <person name="Saha T."/>
            <person name="Chakraborty R."/>
        </authorList>
    </citation>
    <scope>NUCLEOTIDE SEQUENCE [LARGE SCALE GENOMIC DNA]</scope>
    <source>
        <strain evidence="6 7">EAG3</strain>
    </source>
</reference>
<dbReference type="InterPro" id="IPR050682">
    <property type="entry name" value="ModA/WtpA"/>
</dbReference>
<keyword evidence="2 5" id="KW-0500">Molybdenum</keyword>
<keyword evidence="4" id="KW-0732">Signal</keyword>
<dbReference type="GO" id="GO:0015689">
    <property type="term" value="P:molybdate ion transport"/>
    <property type="evidence" value="ECO:0007669"/>
    <property type="project" value="InterPro"/>
</dbReference>
<dbReference type="Pfam" id="PF13531">
    <property type="entry name" value="SBP_bac_11"/>
    <property type="match status" value="1"/>
</dbReference>
<evidence type="ECO:0000313" key="6">
    <source>
        <dbReference type="EMBL" id="PQD95565.1"/>
    </source>
</evidence>
<comment type="similarity">
    <text evidence="1">Belongs to the bacterial solute-binding protein ModA family.</text>
</comment>
<evidence type="ECO:0000256" key="3">
    <source>
        <dbReference type="ARBA" id="ARBA00022723"/>
    </source>
</evidence>
<feature type="binding site" evidence="5">
    <location>
        <position position="71"/>
    </location>
    <ligand>
        <name>molybdate</name>
        <dbReference type="ChEBI" id="CHEBI:36264"/>
    </ligand>
</feature>
<dbReference type="PANTHER" id="PTHR30632">
    <property type="entry name" value="MOLYBDATE-BINDING PERIPLASMIC PROTEIN"/>
    <property type="match status" value="1"/>
</dbReference>
<evidence type="ECO:0000256" key="4">
    <source>
        <dbReference type="ARBA" id="ARBA00022729"/>
    </source>
</evidence>
<dbReference type="GO" id="GO:1901359">
    <property type="term" value="F:tungstate binding"/>
    <property type="evidence" value="ECO:0007669"/>
    <property type="project" value="UniProtKB-ARBA"/>
</dbReference>
<dbReference type="FunFam" id="3.40.190.10:FF:000035">
    <property type="entry name" value="Molybdate ABC transporter substrate-binding protein"/>
    <property type="match status" value="1"/>
</dbReference>
<organism evidence="6 7">
    <name type="scientific">Pradoshia eiseniae</name>
    <dbReference type="NCBI Taxonomy" id="2064768"/>
    <lineage>
        <taxon>Bacteria</taxon>
        <taxon>Bacillati</taxon>
        <taxon>Bacillota</taxon>
        <taxon>Bacilli</taxon>
        <taxon>Bacillales</taxon>
        <taxon>Bacillaceae</taxon>
        <taxon>Pradoshia</taxon>
    </lineage>
</organism>
<sequence>MIKGRSGLYILVFLFLLLLAGCQSSKGETEKEKSELVISAAASLQKALTEIEADYEEENEDISLIFNYGGSGSLQHQIQNGAPVDLFISAAIEPFENLLDDGLIEEKAYSNLLGNELVLIAGGKTDLEGVENLDSVSKIAIGSPDSVPAGKYAKRSLEALGLWAMIEDKLIFTKDVTQVLTYVETGNVEAGLVYSTDAKSSSKVKVIDTLPNDTHEEIIYPAGVISSSKEKEKAKKFYAYLQSDRSLEIFKKYGFKGMK</sequence>
<dbReference type="PANTHER" id="PTHR30632:SF0">
    <property type="entry name" value="SULFATE-BINDING PROTEIN"/>
    <property type="match status" value="1"/>
</dbReference>
<dbReference type="GO" id="GO:0046872">
    <property type="term" value="F:metal ion binding"/>
    <property type="evidence" value="ECO:0007669"/>
    <property type="project" value="UniProtKB-KW"/>
</dbReference>
<gene>
    <name evidence="6" type="primary">modA</name>
    <name evidence="6" type="ORF">CYL18_09795</name>
</gene>
<dbReference type="RefSeq" id="WP_104849319.1">
    <property type="nucleotide sequence ID" value="NZ_PKOZ01000004.1"/>
</dbReference>
<dbReference type="OrthoDB" id="9785015at2"/>
<feature type="binding site" evidence="5">
    <location>
        <position position="149"/>
    </location>
    <ligand>
        <name>molybdate</name>
        <dbReference type="ChEBI" id="CHEBI:36264"/>
    </ligand>
</feature>
<dbReference type="EMBL" id="PKOZ01000004">
    <property type="protein sequence ID" value="PQD95565.1"/>
    <property type="molecule type" value="Genomic_DNA"/>
</dbReference>
<keyword evidence="3 5" id="KW-0479">Metal-binding</keyword>
<protein>
    <submittedName>
        <fullName evidence="6">Molybdate ABC transporter substrate-binding protein</fullName>
    </submittedName>
</protein>
<dbReference type="PROSITE" id="PS51257">
    <property type="entry name" value="PROKAR_LIPOPROTEIN"/>
    <property type="match status" value="1"/>
</dbReference>
<dbReference type="SUPFAM" id="SSF53850">
    <property type="entry name" value="Periplasmic binding protein-like II"/>
    <property type="match status" value="1"/>
</dbReference>
<dbReference type="AlphaFoldDB" id="A0A2S7N0Q6"/>
<keyword evidence="7" id="KW-1185">Reference proteome</keyword>
<dbReference type="NCBIfam" id="TIGR01256">
    <property type="entry name" value="modA"/>
    <property type="match status" value="1"/>
</dbReference>
<dbReference type="Gene3D" id="3.40.190.10">
    <property type="entry name" value="Periplasmic binding protein-like II"/>
    <property type="match status" value="2"/>
</dbReference>
<feature type="binding site" evidence="5">
    <location>
        <position position="194"/>
    </location>
    <ligand>
        <name>molybdate</name>
        <dbReference type="ChEBI" id="CHEBI:36264"/>
    </ligand>
</feature>
<evidence type="ECO:0000256" key="5">
    <source>
        <dbReference type="PIRSR" id="PIRSR004846-1"/>
    </source>
</evidence>
<proteinExistence type="inferred from homology"/>
<evidence type="ECO:0000256" key="2">
    <source>
        <dbReference type="ARBA" id="ARBA00022505"/>
    </source>
</evidence>
<name>A0A2S7N0Q6_9BACI</name>
<dbReference type="Proteomes" id="UP000239663">
    <property type="component" value="Unassembled WGS sequence"/>
</dbReference>
<evidence type="ECO:0000256" key="1">
    <source>
        <dbReference type="ARBA" id="ARBA00009175"/>
    </source>
</evidence>
<dbReference type="PIRSF" id="PIRSF004846">
    <property type="entry name" value="ModA"/>
    <property type="match status" value="1"/>
</dbReference>
<dbReference type="InterPro" id="IPR005950">
    <property type="entry name" value="ModA"/>
</dbReference>
<comment type="caution">
    <text evidence="6">The sequence shown here is derived from an EMBL/GenBank/DDBJ whole genome shotgun (WGS) entry which is preliminary data.</text>
</comment>
<evidence type="ECO:0000313" key="7">
    <source>
        <dbReference type="Proteomes" id="UP000239663"/>
    </source>
</evidence>
<accession>A0A2S7N0Q6</accession>
<dbReference type="GO" id="GO:0030973">
    <property type="term" value="F:molybdate ion binding"/>
    <property type="evidence" value="ECO:0007669"/>
    <property type="project" value="TreeGrafter"/>
</dbReference>
<feature type="binding site" evidence="5">
    <location>
        <position position="176"/>
    </location>
    <ligand>
        <name>molybdate</name>
        <dbReference type="ChEBI" id="CHEBI:36264"/>
    </ligand>
</feature>